<dbReference type="KEGG" id="nev:NTE_00183"/>
<feature type="transmembrane region" description="Helical" evidence="6">
    <location>
        <begin position="55"/>
        <end position="81"/>
    </location>
</feature>
<evidence type="ECO:0000256" key="4">
    <source>
        <dbReference type="ARBA" id="ARBA00023136"/>
    </source>
</evidence>
<dbReference type="PANTHER" id="PTHR11662">
    <property type="entry name" value="SOLUTE CARRIER FAMILY 17"/>
    <property type="match status" value="1"/>
</dbReference>
<dbReference type="PROSITE" id="PS50850">
    <property type="entry name" value="MFS"/>
    <property type="match status" value="1"/>
</dbReference>
<feature type="transmembrane region" description="Helical" evidence="6">
    <location>
        <begin position="451"/>
        <end position="470"/>
    </location>
</feature>
<feature type="transmembrane region" description="Helical" evidence="6">
    <location>
        <begin position="147"/>
        <end position="174"/>
    </location>
</feature>
<feature type="compositionally biased region" description="Basic and acidic residues" evidence="5">
    <location>
        <begin position="382"/>
        <end position="402"/>
    </location>
</feature>
<keyword evidence="3 6" id="KW-1133">Transmembrane helix</keyword>
<feature type="transmembrane region" description="Helical" evidence="6">
    <location>
        <begin position="180"/>
        <end position="200"/>
    </location>
</feature>
<evidence type="ECO:0000313" key="9">
    <source>
        <dbReference type="Proteomes" id="UP000028194"/>
    </source>
</evidence>
<dbReference type="Proteomes" id="UP000028194">
    <property type="component" value="Chromosome"/>
</dbReference>
<dbReference type="InterPro" id="IPR011701">
    <property type="entry name" value="MFS"/>
</dbReference>
<name>A0A075MMB1_9ARCH</name>
<protein>
    <submittedName>
        <fullName evidence="8">Sugar phosphate permease</fullName>
    </submittedName>
</protein>
<reference evidence="8 9" key="1">
    <citation type="journal article" date="2014" name="PLoS ONE">
        <title>Genome Sequence of Candidatus Nitrososphaera evergladensis from Group I.1b Enriched from Everglades Soil Reveals Novel Genomic Features of the Ammonia-Oxidizing Archaea.</title>
        <authorList>
            <person name="Zhalnina K.V."/>
            <person name="Dias R."/>
            <person name="Leonard M.T."/>
            <person name="Dorr de Quadros P."/>
            <person name="Camargo F.A."/>
            <person name="Drew J.C."/>
            <person name="Farmerie W.G."/>
            <person name="Daroub S.H."/>
            <person name="Triplett E.W."/>
        </authorList>
    </citation>
    <scope>NUCLEOTIDE SEQUENCE [LARGE SCALE GENOMIC DNA]</scope>
    <source>
        <strain evidence="8 9">SR1</strain>
    </source>
</reference>
<dbReference type="STRING" id="1459636.NTE_00183"/>
<gene>
    <name evidence="8" type="ORF">NTE_00183</name>
</gene>
<feature type="transmembrane region" description="Helical" evidence="6">
    <location>
        <begin position="21"/>
        <end position="43"/>
    </location>
</feature>
<dbReference type="PANTHER" id="PTHR11662:SF399">
    <property type="entry name" value="FI19708P1-RELATED"/>
    <property type="match status" value="1"/>
</dbReference>
<dbReference type="Pfam" id="PF07690">
    <property type="entry name" value="MFS_1"/>
    <property type="match status" value="1"/>
</dbReference>
<feature type="domain" description="Major facilitator superfamily (MFS) profile" evidence="7">
    <location>
        <begin position="21"/>
        <end position="475"/>
    </location>
</feature>
<comment type="subcellular location">
    <subcellularLocation>
        <location evidence="1">Membrane</location>
        <topology evidence="1">Multi-pass membrane protein</topology>
    </subcellularLocation>
</comment>
<feature type="transmembrane region" description="Helical" evidence="6">
    <location>
        <begin position="112"/>
        <end position="135"/>
    </location>
</feature>
<dbReference type="GO" id="GO:0022857">
    <property type="term" value="F:transmembrane transporter activity"/>
    <property type="evidence" value="ECO:0007669"/>
    <property type="project" value="InterPro"/>
</dbReference>
<dbReference type="RefSeq" id="WP_148699291.1">
    <property type="nucleotide sequence ID" value="NZ_CP007174.1"/>
</dbReference>
<dbReference type="eggNOG" id="arCOG00130">
    <property type="taxonomic scope" value="Archaea"/>
</dbReference>
<feature type="transmembrane region" description="Helical" evidence="6">
    <location>
        <begin position="260"/>
        <end position="285"/>
    </location>
</feature>
<dbReference type="InterPro" id="IPR050382">
    <property type="entry name" value="MFS_Na/Anion_cotransporter"/>
</dbReference>
<feature type="transmembrane region" description="Helical" evidence="6">
    <location>
        <begin position="423"/>
        <end position="445"/>
    </location>
</feature>
<dbReference type="eggNOG" id="arCOG00134">
    <property type="taxonomic scope" value="Archaea"/>
</dbReference>
<sequence>MSRDSSTSNNHRFPYSADVSASVSIIIARVFYAVNWFNVAAIFPLLVLDFGQHDIGLLGSISAAFFIGVGMFQVPAGIFAARYSPRSMAIFGIGLSSSVALLYGFTSEASQLIWLRFIVGAGMALFFSSGVVLIAKHAGGTKKSSGFSIGLLNSAHSAGGIIGLFGWIVIAQMVGWRSSLVLSGAIGIATALPMIIAIPSSAHRRPISKRPPPPAADAAVNNNYSESRDIISPSPPEAQAGGNRWPDISEIWGTLSNPSLIALGLVLTGIQASWALLLTFTIVYLQSLNIQLESAGVIASMALISAIVSAPLIGGYYDKKVKDSRKILLACGVGISAALAAMSIQILSVIIIAVIALGFFSGGAFTFAYAKARTIRTTARGRGQDERNNSVSLQHEERRGEDTSSYSSADKNKSSYNSSALNVAWINGLSLIGILWMPLVFSLAVKSGGGYSNAWLLSAILAALFMFIPLQKVEK</sequence>
<dbReference type="SUPFAM" id="SSF103473">
    <property type="entry name" value="MFS general substrate transporter"/>
    <property type="match status" value="1"/>
</dbReference>
<evidence type="ECO:0000256" key="2">
    <source>
        <dbReference type="ARBA" id="ARBA00022692"/>
    </source>
</evidence>
<dbReference type="Gene3D" id="1.20.1250.20">
    <property type="entry name" value="MFS general substrate transporter like domains"/>
    <property type="match status" value="2"/>
</dbReference>
<evidence type="ECO:0000256" key="6">
    <source>
        <dbReference type="SAM" id="Phobius"/>
    </source>
</evidence>
<dbReference type="InterPro" id="IPR020846">
    <property type="entry name" value="MFS_dom"/>
</dbReference>
<feature type="compositionally biased region" description="Low complexity" evidence="5">
    <location>
        <begin position="404"/>
        <end position="415"/>
    </location>
</feature>
<keyword evidence="9" id="KW-1185">Reference proteome</keyword>
<proteinExistence type="predicted"/>
<dbReference type="OrthoDB" id="200998at2157"/>
<keyword evidence="4 6" id="KW-0472">Membrane</keyword>
<evidence type="ECO:0000256" key="3">
    <source>
        <dbReference type="ARBA" id="ARBA00022989"/>
    </source>
</evidence>
<feature type="region of interest" description="Disordered" evidence="5">
    <location>
        <begin position="380"/>
        <end position="415"/>
    </location>
</feature>
<dbReference type="InterPro" id="IPR036259">
    <property type="entry name" value="MFS_trans_sf"/>
</dbReference>
<organism evidence="8 9">
    <name type="scientific">Candidatus Nitrososphaera evergladensis SR1</name>
    <dbReference type="NCBI Taxonomy" id="1459636"/>
    <lineage>
        <taxon>Archaea</taxon>
        <taxon>Nitrososphaerota</taxon>
        <taxon>Nitrososphaeria</taxon>
        <taxon>Nitrososphaerales</taxon>
        <taxon>Nitrososphaeraceae</taxon>
        <taxon>Nitrososphaera</taxon>
    </lineage>
</organism>
<accession>A0A075MMB1</accession>
<keyword evidence="2 6" id="KW-0812">Transmembrane</keyword>
<dbReference type="EMBL" id="CP007174">
    <property type="protein sequence ID" value="AIF82265.1"/>
    <property type="molecule type" value="Genomic_DNA"/>
</dbReference>
<dbReference type="AlphaFoldDB" id="A0A075MMB1"/>
<feature type="transmembrane region" description="Helical" evidence="6">
    <location>
        <begin position="297"/>
        <end position="315"/>
    </location>
</feature>
<feature type="transmembrane region" description="Helical" evidence="6">
    <location>
        <begin position="350"/>
        <end position="370"/>
    </location>
</feature>
<evidence type="ECO:0000259" key="7">
    <source>
        <dbReference type="PROSITE" id="PS50850"/>
    </source>
</evidence>
<evidence type="ECO:0000313" key="8">
    <source>
        <dbReference type="EMBL" id="AIF82265.1"/>
    </source>
</evidence>
<evidence type="ECO:0000256" key="1">
    <source>
        <dbReference type="ARBA" id="ARBA00004141"/>
    </source>
</evidence>
<feature type="transmembrane region" description="Helical" evidence="6">
    <location>
        <begin position="327"/>
        <end position="344"/>
    </location>
</feature>
<evidence type="ECO:0000256" key="5">
    <source>
        <dbReference type="SAM" id="MobiDB-lite"/>
    </source>
</evidence>
<feature type="transmembrane region" description="Helical" evidence="6">
    <location>
        <begin position="88"/>
        <end position="106"/>
    </location>
</feature>
<dbReference type="HOGENOM" id="CLU_629495_0_0_2"/>
<dbReference type="GO" id="GO:0016020">
    <property type="term" value="C:membrane"/>
    <property type="evidence" value="ECO:0007669"/>
    <property type="project" value="UniProtKB-SubCell"/>
</dbReference>
<dbReference type="GeneID" id="41596113"/>